<protein>
    <submittedName>
        <fullName evidence="2">HDC02620</fullName>
    </submittedName>
</protein>
<sequence>MEEIDGDLKAGHREPPEEVNFCLADIDCHVSRLIVICHQVGQVGQVGEDVDWHEKAKHKRKAQANKKTPDKTAQLATQLNVNILTAPHPEEPRSVCPSVSFNRSSSYVASDGYIFTINRRAPAHRKMRNQPTKSHKSQSCSIPGCPQTLAQ</sequence>
<proteinExistence type="predicted"/>
<feature type="region of interest" description="Disordered" evidence="1">
    <location>
        <begin position="121"/>
        <end position="151"/>
    </location>
</feature>
<accession>Q6IHG7</accession>
<organism evidence="2">
    <name type="scientific">Drosophila melanogaster</name>
    <name type="common">Fruit fly</name>
    <dbReference type="NCBI Taxonomy" id="7227"/>
    <lineage>
        <taxon>Eukaryota</taxon>
        <taxon>Metazoa</taxon>
        <taxon>Ecdysozoa</taxon>
        <taxon>Arthropoda</taxon>
        <taxon>Hexapoda</taxon>
        <taxon>Insecta</taxon>
        <taxon>Pterygota</taxon>
        <taxon>Neoptera</taxon>
        <taxon>Endopterygota</taxon>
        <taxon>Diptera</taxon>
        <taxon>Brachycera</taxon>
        <taxon>Muscomorpha</taxon>
        <taxon>Ephydroidea</taxon>
        <taxon>Drosophilidae</taxon>
        <taxon>Drosophila</taxon>
        <taxon>Sophophora</taxon>
    </lineage>
</organism>
<reference evidence="2" key="1">
    <citation type="journal article" date="2003" name="Genome Biol.">
        <title>An integrated gene annotation and transcriptional profiling approach towards the full gene content of the Drosophila genome.</title>
        <authorList>
            <person name="Hild M."/>
            <person name="Beckmann B."/>
            <person name="Haas S.A."/>
            <person name="Koch B."/>
            <person name="Solovyev V."/>
            <person name="Busold C."/>
            <person name="Fellenberg K."/>
            <person name="Boutros M."/>
            <person name="Vingron M."/>
            <person name="Sauer F."/>
            <person name="Hoheisel J.D."/>
            <person name="Paro R."/>
        </authorList>
    </citation>
    <scope>NUCLEOTIDE SEQUENCE</scope>
</reference>
<dbReference type="AlphaFoldDB" id="Q6IHG7"/>
<gene>
    <name evidence="2" type="ORF">HDC02620</name>
</gene>
<evidence type="ECO:0000256" key="1">
    <source>
        <dbReference type="SAM" id="MobiDB-lite"/>
    </source>
</evidence>
<name>Q6IHG7_DROME</name>
<feature type="compositionally biased region" description="Basic residues" evidence="1">
    <location>
        <begin position="121"/>
        <end position="136"/>
    </location>
</feature>
<evidence type="ECO:0000313" key="2">
    <source>
        <dbReference type="EMBL" id="DAA03648.1"/>
    </source>
</evidence>
<dbReference type="EMBL" id="BK003449">
    <property type="protein sequence ID" value="DAA03648.1"/>
    <property type="molecule type" value="Genomic_DNA"/>
</dbReference>